<evidence type="ECO:0000256" key="7">
    <source>
        <dbReference type="ARBA" id="ARBA00022807"/>
    </source>
</evidence>
<gene>
    <name evidence="14" type="ORF">DPMN_136524</name>
</gene>
<comment type="subcellular location">
    <subcellularLocation>
        <location evidence="1 11">Cytoplasm</location>
    </subcellularLocation>
</comment>
<dbReference type="EMBL" id="JAIWYP010000006">
    <property type="protein sequence ID" value="KAH3808173.1"/>
    <property type="molecule type" value="Genomic_DNA"/>
</dbReference>
<evidence type="ECO:0000256" key="5">
    <source>
        <dbReference type="ARBA" id="ARBA00022670"/>
    </source>
</evidence>
<dbReference type="AlphaFoldDB" id="A0A9D4JGS9"/>
<evidence type="ECO:0000256" key="3">
    <source>
        <dbReference type="ARBA" id="ARBA00022448"/>
    </source>
</evidence>
<evidence type="ECO:0000256" key="4">
    <source>
        <dbReference type="ARBA" id="ARBA00022490"/>
    </source>
</evidence>
<accession>A0A9D4JGS9</accession>
<evidence type="ECO:0000256" key="1">
    <source>
        <dbReference type="ARBA" id="ARBA00004496"/>
    </source>
</evidence>
<comment type="catalytic activity">
    <reaction evidence="10">
        <text>[protein]-C-terminal L-amino acid-glycyl-phosphatidylethanolamide + H2O = [protein]-C-terminal L-amino acid-glycine + a 1,2-diacyl-sn-glycero-3-phosphoethanolamine</text>
        <dbReference type="Rhea" id="RHEA:67548"/>
        <dbReference type="Rhea" id="RHEA-COMP:17323"/>
        <dbReference type="Rhea" id="RHEA-COMP:17324"/>
        <dbReference type="ChEBI" id="CHEBI:15377"/>
        <dbReference type="ChEBI" id="CHEBI:64612"/>
        <dbReference type="ChEBI" id="CHEBI:172940"/>
        <dbReference type="ChEBI" id="CHEBI:172941"/>
    </reaction>
    <physiologicalReaction direction="left-to-right" evidence="10">
        <dbReference type="Rhea" id="RHEA:67549"/>
    </physiologicalReaction>
</comment>
<evidence type="ECO:0000259" key="13">
    <source>
        <dbReference type="Pfam" id="PF03416"/>
    </source>
</evidence>
<keyword evidence="15" id="KW-1185">Reference proteome</keyword>
<evidence type="ECO:0000256" key="12">
    <source>
        <dbReference type="SAM" id="MobiDB-lite"/>
    </source>
</evidence>
<evidence type="ECO:0000313" key="15">
    <source>
        <dbReference type="Proteomes" id="UP000828390"/>
    </source>
</evidence>
<evidence type="ECO:0000256" key="10">
    <source>
        <dbReference type="ARBA" id="ARBA00029362"/>
    </source>
</evidence>
<reference evidence="14" key="1">
    <citation type="journal article" date="2019" name="bioRxiv">
        <title>The Genome of the Zebra Mussel, Dreissena polymorpha: A Resource for Invasive Species Research.</title>
        <authorList>
            <person name="McCartney M.A."/>
            <person name="Auch B."/>
            <person name="Kono T."/>
            <person name="Mallez S."/>
            <person name="Zhang Y."/>
            <person name="Obille A."/>
            <person name="Becker A."/>
            <person name="Abrahante J.E."/>
            <person name="Garbe J."/>
            <person name="Badalamenti J.P."/>
            <person name="Herman A."/>
            <person name="Mangelson H."/>
            <person name="Liachko I."/>
            <person name="Sullivan S."/>
            <person name="Sone E.D."/>
            <person name="Koren S."/>
            <person name="Silverstein K.A.T."/>
            <person name="Beckman K.B."/>
            <person name="Gohl D.M."/>
        </authorList>
    </citation>
    <scope>NUCLEOTIDE SEQUENCE</scope>
    <source>
        <strain evidence="14">Duluth1</strain>
        <tissue evidence="14">Whole animal</tissue>
    </source>
</reference>
<reference evidence="14" key="2">
    <citation type="submission" date="2020-11" db="EMBL/GenBank/DDBJ databases">
        <authorList>
            <person name="McCartney M.A."/>
            <person name="Auch B."/>
            <person name="Kono T."/>
            <person name="Mallez S."/>
            <person name="Becker A."/>
            <person name="Gohl D.M."/>
            <person name="Silverstein K.A.T."/>
            <person name="Koren S."/>
            <person name="Bechman K.B."/>
            <person name="Herman A."/>
            <person name="Abrahante J.E."/>
            <person name="Garbe J."/>
        </authorList>
    </citation>
    <scope>NUCLEOTIDE SEQUENCE</scope>
    <source>
        <strain evidence="14">Duluth1</strain>
        <tissue evidence="14">Whole animal</tissue>
    </source>
</reference>
<comment type="caution">
    <text evidence="14">The sequence shown here is derived from an EMBL/GenBank/DDBJ whole genome shotgun (WGS) entry which is preliminary data.</text>
</comment>
<sequence>MAYFEDPISDATFTYESGPLSYTDFPHTDEPVFILGEQYSVLYDLAEIRDDVTSRLWFTYRRGFPNIGGTGPSCDTGWGCMLRCGQMMLAQALVNRHLGRGWRWHSSSSKDERYRRILEMFMDKKSSYFSIHQIASMGVSEGKTVGQWFGPNTVAQVLKKLVVYDEWSSLAVHVAMDNSVIMDDIKCLCKCKHGDDLGKCSIRQGSKRHQAGQRRQDRDYISFTTSSDTSSSALNSPPEHSPRSVDLGTWKPLLLFIPLRLGLTDTNVVYVESLKKCLSLKQSIGMIGGKPNHAHWFIGYMGDELVYLDPHTTQMVVEADDINISDESYHCQYSSRMKILDLDPSIALGFYCSTEADFEDLCGDLRQFVTNRQTSAMFELHKERPLHWPPYEPYTLKATANPKGTIYIFIIPSHRQRDIVFALSVRLSVRPSVHLEPYLGSALGDFIETWYEYIYG</sequence>
<dbReference type="GO" id="GO:0034727">
    <property type="term" value="P:piecemeal microautophagy of the nucleus"/>
    <property type="evidence" value="ECO:0007669"/>
    <property type="project" value="TreeGrafter"/>
</dbReference>
<name>A0A9D4JGS9_DREPO</name>
<dbReference type="InterPro" id="IPR038765">
    <property type="entry name" value="Papain-like_cys_pep_sf"/>
</dbReference>
<evidence type="ECO:0000256" key="11">
    <source>
        <dbReference type="RuleBase" id="RU363115"/>
    </source>
</evidence>
<dbReference type="GO" id="GO:0000045">
    <property type="term" value="P:autophagosome assembly"/>
    <property type="evidence" value="ECO:0007669"/>
    <property type="project" value="TreeGrafter"/>
</dbReference>
<proteinExistence type="inferred from homology"/>
<evidence type="ECO:0000256" key="9">
    <source>
        <dbReference type="ARBA" id="ARBA00023006"/>
    </source>
</evidence>
<dbReference type="GO" id="GO:0000423">
    <property type="term" value="P:mitophagy"/>
    <property type="evidence" value="ECO:0007669"/>
    <property type="project" value="TreeGrafter"/>
</dbReference>
<keyword evidence="3" id="KW-0813">Transport</keyword>
<comment type="similarity">
    <text evidence="2 11">Belongs to the peptidase C54 family.</text>
</comment>
<dbReference type="PANTHER" id="PTHR22624:SF49">
    <property type="entry name" value="CYSTEINE PROTEASE"/>
    <property type="match status" value="1"/>
</dbReference>
<evidence type="ECO:0000256" key="2">
    <source>
        <dbReference type="ARBA" id="ARBA00010958"/>
    </source>
</evidence>
<organism evidence="14 15">
    <name type="scientific">Dreissena polymorpha</name>
    <name type="common">Zebra mussel</name>
    <name type="synonym">Mytilus polymorpha</name>
    <dbReference type="NCBI Taxonomy" id="45954"/>
    <lineage>
        <taxon>Eukaryota</taxon>
        <taxon>Metazoa</taxon>
        <taxon>Spiralia</taxon>
        <taxon>Lophotrochozoa</taxon>
        <taxon>Mollusca</taxon>
        <taxon>Bivalvia</taxon>
        <taxon>Autobranchia</taxon>
        <taxon>Heteroconchia</taxon>
        <taxon>Euheterodonta</taxon>
        <taxon>Imparidentia</taxon>
        <taxon>Neoheterodontei</taxon>
        <taxon>Myida</taxon>
        <taxon>Dreissenoidea</taxon>
        <taxon>Dreissenidae</taxon>
        <taxon>Dreissena</taxon>
    </lineage>
</organism>
<dbReference type="EC" id="3.4.22.-" evidence="11"/>
<evidence type="ECO:0000313" key="14">
    <source>
        <dbReference type="EMBL" id="KAH3808173.1"/>
    </source>
</evidence>
<dbReference type="Proteomes" id="UP000828390">
    <property type="component" value="Unassembled WGS sequence"/>
</dbReference>
<comment type="function">
    <text evidence="11">Cysteine protease that plays a key role in autophagy by mediating both proteolytic activation and delipidation of ATG8 family proteins.</text>
</comment>
<keyword evidence="5 11" id="KW-0645">Protease</keyword>
<dbReference type="GO" id="GO:0035973">
    <property type="term" value="P:aggrephagy"/>
    <property type="evidence" value="ECO:0007669"/>
    <property type="project" value="TreeGrafter"/>
</dbReference>
<dbReference type="InterPro" id="IPR046792">
    <property type="entry name" value="Peptidase_C54_cat"/>
</dbReference>
<dbReference type="GO" id="GO:0005737">
    <property type="term" value="C:cytoplasm"/>
    <property type="evidence" value="ECO:0007669"/>
    <property type="project" value="UniProtKB-SubCell"/>
</dbReference>
<feature type="region of interest" description="Disordered" evidence="12">
    <location>
        <begin position="225"/>
        <end position="244"/>
    </location>
</feature>
<keyword evidence="8 11" id="KW-0653">Protein transport</keyword>
<feature type="domain" description="Peptidase C54 catalytic" evidence="13">
    <location>
        <begin position="47"/>
        <end position="362"/>
    </location>
</feature>
<keyword evidence="9 11" id="KW-0072">Autophagy</keyword>
<dbReference type="PANTHER" id="PTHR22624">
    <property type="entry name" value="CYSTEINE PROTEASE ATG4"/>
    <property type="match status" value="1"/>
</dbReference>
<dbReference type="SUPFAM" id="SSF54001">
    <property type="entry name" value="Cysteine proteinases"/>
    <property type="match status" value="1"/>
</dbReference>
<evidence type="ECO:0000256" key="6">
    <source>
        <dbReference type="ARBA" id="ARBA00022801"/>
    </source>
</evidence>
<dbReference type="GO" id="GO:0004197">
    <property type="term" value="F:cysteine-type endopeptidase activity"/>
    <property type="evidence" value="ECO:0007669"/>
    <property type="project" value="TreeGrafter"/>
</dbReference>
<dbReference type="GO" id="GO:0016485">
    <property type="term" value="P:protein processing"/>
    <property type="evidence" value="ECO:0007669"/>
    <property type="project" value="TreeGrafter"/>
</dbReference>
<protein>
    <recommendedName>
        <fullName evidence="11">Cysteine protease</fullName>
        <ecNumber evidence="11">3.4.22.-</ecNumber>
    </recommendedName>
</protein>
<keyword evidence="6 11" id="KW-0378">Hydrolase</keyword>
<dbReference type="GO" id="GO:0019786">
    <property type="term" value="F:protein-phosphatidylethanolamide deconjugating activity"/>
    <property type="evidence" value="ECO:0007669"/>
    <property type="project" value="InterPro"/>
</dbReference>
<keyword evidence="4 11" id="KW-0963">Cytoplasm</keyword>
<evidence type="ECO:0000256" key="8">
    <source>
        <dbReference type="ARBA" id="ARBA00022927"/>
    </source>
</evidence>
<dbReference type="Pfam" id="PF03416">
    <property type="entry name" value="Peptidase_C54"/>
    <property type="match status" value="1"/>
</dbReference>
<dbReference type="GO" id="GO:0015031">
    <property type="term" value="P:protein transport"/>
    <property type="evidence" value="ECO:0007669"/>
    <property type="project" value="UniProtKB-KW"/>
</dbReference>
<dbReference type="InterPro" id="IPR005078">
    <property type="entry name" value="Peptidase_C54"/>
</dbReference>
<keyword evidence="7" id="KW-0788">Thiol protease</keyword>